<dbReference type="RefSeq" id="WP_134113941.1">
    <property type="nucleotide sequence ID" value="NZ_SOBG01000016.1"/>
</dbReference>
<evidence type="ECO:0008006" key="3">
    <source>
        <dbReference type="Google" id="ProtNLM"/>
    </source>
</evidence>
<protein>
    <recommendedName>
        <fullName evidence="3">Replication initiator protein</fullName>
    </recommendedName>
</protein>
<comment type="caution">
    <text evidence="1">The sequence shown here is derived from an EMBL/GenBank/DDBJ whole genome shotgun (WGS) entry which is preliminary data.</text>
</comment>
<keyword evidence="2" id="KW-1185">Reference proteome</keyword>
<organism evidence="1 2">
    <name type="scientific">Hypnocyclicus thermotrophus</name>
    <dbReference type="NCBI Taxonomy" id="1627895"/>
    <lineage>
        <taxon>Bacteria</taxon>
        <taxon>Fusobacteriati</taxon>
        <taxon>Fusobacteriota</taxon>
        <taxon>Fusobacteriia</taxon>
        <taxon>Fusobacteriales</taxon>
        <taxon>Fusobacteriaceae</taxon>
        <taxon>Hypnocyclicus</taxon>
    </lineage>
</organism>
<dbReference type="AlphaFoldDB" id="A0AA46DWR1"/>
<proteinExistence type="predicted"/>
<reference evidence="1 2" key="1">
    <citation type="submission" date="2019-03" db="EMBL/GenBank/DDBJ databases">
        <title>Genomic Encyclopedia of Type Strains, Phase IV (KMG-IV): sequencing the most valuable type-strain genomes for metagenomic binning, comparative biology and taxonomic classification.</title>
        <authorList>
            <person name="Goeker M."/>
        </authorList>
    </citation>
    <scope>NUCLEOTIDE SEQUENCE [LARGE SCALE GENOMIC DNA]</scope>
    <source>
        <strain evidence="1 2">DSM 100055</strain>
    </source>
</reference>
<gene>
    <name evidence="1" type="ORF">EV215_2115</name>
</gene>
<dbReference type="Proteomes" id="UP000294678">
    <property type="component" value="Unassembled WGS sequence"/>
</dbReference>
<sequence>MKKDENFEVLEVGELEDFSIMMKSFHKRRLETKTVSIFLDSNVYNDIINRPFIFILLPFFSPPKQRGLNLIYEIENAGIKFASYLSNDTLEKFSNKQPGEFEKNVLDFIMWKVQRKILNKKEKTRIINFKITELIEYLGLKFHSSYYKKVEEALFNLQETTYKIKIKNQKKAGNIIREVYEKPLNLIRYKKVKENNVLKKSKKIFYEVELDDRLIQELEIKHYSIFDKELLKELRNKNKMSERIFQFISMKRFTKNNGEFKIETLASIIPLSLYSIIRKTDKHGNIKEYKVSKKKKVLEKLEIAFKDLVELGYLEKYEVVQFENSYKIKYVFNIKKDNSIHKSSYLTRKQIEDIDKKVNDEEIEKNKYLEIYINLNEKKQNEIKLNALKKLEKIKKRNYFLNMNEEMEFIEKTLVDYLK</sequence>
<dbReference type="EMBL" id="SOBG01000016">
    <property type="protein sequence ID" value="TDT66955.1"/>
    <property type="molecule type" value="Genomic_DNA"/>
</dbReference>
<evidence type="ECO:0000313" key="2">
    <source>
        <dbReference type="Proteomes" id="UP000294678"/>
    </source>
</evidence>
<accession>A0AA46DWR1</accession>
<evidence type="ECO:0000313" key="1">
    <source>
        <dbReference type="EMBL" id="TDT66955.1"/>
    </source>
</evidence>
<name>A0AA46DWR1_9FUSO</name>